<evidence type="ECO:0000256" key="3">
    <source>
        <dbReference type="ARBA" id="ARBA00023082"/>
    </source>
</evidence>
<dbReference type="GO" id="GO:0006352">
    <property type="term" value="P:DNA-templated transcription initiation"/>
    <property type="evidence" value="ECO:0007669"/>
    <property type="project" value="InterPro"/>
</dbReference>
<keyword evidence="3 6" id="KW-0731">Sigma factor</keyword>
<dbReference type="Gene3D" id="1.10.1740.10">
    <property type="match status" value="1"/>
</dbReference>
<dbReference type="PANTHER" id="PTHR43133:SF8">
    <property type="entry name" value="RNA POLYMERASE SIGMA FACTOR HI_1459-RELATED"/>
    <property type="match status" value="1"/>
</dbReference>
<accession>A0A9W6CS28</accession>
<dbReference type="SUPFAM" id="SSF88659">
    <property type="entry name" value="Sigma3 and sigma4 domains of RNA polymerase sigma factors"/>
    <property type="match status" value="1"/>
</dbReference>
<reference evidence="9" key="1">
    <citation type="submission" date="2022-12" db="EMBL/GenBank/DDBJ databases">
        <title>Reference genome sequencing for broad-spectrum identification of bacterial and archaeal isolates by mass spectrometry.</title>
        <authorList>
            <person name="Sekiguchi Y."/>
            <person name="Tourlousse D.M."/>
        </authorList>
    </citation>
    <scope>NUCLEOTIDE SEQUENCE</scope>
    <source>
        <strain evidence="9">301</strain>
    </source>
</reference>
<dbReference type="EMBL" id="BSDO01000013">
    <property type="protein sequence ID" value="GLI25257.1"/>
    <property type="molecule type" value="Genomic_DNA"/>
</dbReference>
<evidence type="ECO:0000313" key="12">
    <source>
        <dbReference type="Proteomes" id="UP001245370"/>
    </source>
</evidence>
<gene>
    <name evidence="10" type="ORF">GGQ86_005203</name>
    <name evidence="9" type="ORF">XFLAVUS301_49310</name>
</gene>
<dbReference type="SUPFAM" id="SSF88946">
    <property type="entry name" value="Sigma2 domain of RNA polymerase sigma factors"/>
    <property type="match status" value="1"/>
</dbReference>
<dbReference type="InterPro" id="IPR014284">
    <property type="entry name" value="RNA_pol_sigma-70_dom"/>
</dbReference>
<dbReference type="NCBIfam" id="TIGR02937">
    <property type="entry name" value="sigma70-ECF"/>
    <property type="match status" value="1"/>
</dbReference>
<dbReference type="Pfam" id="PF08281">
    <property type="entry name" value="Sigma70_r4_2"/>
    <property type="match status" value="1"/>
</dbReference>
<feature type="domain" description="RNA polymerase sigma factor 70 region 4 type 2" evidence="8">
    <location>
        <begin position="118"/>
        <end position="170"/>
    </location>
</feature>
<dbReference type="Gene3D" id="1.10.10.10">
    <property type="entry name" value="Winged helix-like DNA-binding domain superfamily/Winged helix DNA-binding domain"/>
    <property type="match status" value="1"/>
</dbReference>
<dbReference type="EMBL" id="JAVDPY010000015">
    <property type="protein sequence ID" value="MDR6336700.1"/>
    <property type="molecule type" value="Genomic_DNA"/>
</dbReference>
<evidence type="ECO:0000259" key="7">
    <source>
        <dbReference type="Pfam" id="PF04542"/>
    </source>
</evidence>
<dbReference type="GO" id="GO:0003677">
    <property type="term" value="F:DNA binding"/>
    <property type="evidence" value="ECO:0007669"/>
    <property type="project" value="UniProtKB-KW"/>
</dbReference>
<dbReference type="Pfam" id="PF04542">
    <property type="entry name" value="Sigma70_r2"/>
    <property type="match status" value="1"/>
</dbReference>
<dbReference type="PANTHER" id="PTHR43133">
    <property type="entry name" value="RNA POLYMERASE ECF-TYPE SIGMA FACTO"/>
    <property type="match status" value="1"/>
</dbReference>
<dbReference type="InterPro" id="IPR000838">
    <property type="entry name" value="RNA_pol_sigma70_ECF_CS"/>
</dbReference>
<dbReference type="InterPro" id="IPR013324">
    <property type="entry name" value="RNA_pol_sigma_r3/r4-like"/>
</dbReference>
<sequence>MREPSDEDLMSAMAAGDEAAFRVLCQRYAVRAVAFARRFVGSGTDAEDIAQEALLRVWRAAPRWRPDAAFGTWFYRIVINLCLNARRRLPFLGLDAAGERADPAPDALAGLERQEEDRALLDAVATLPERQRVAILLTYWEGFSNAHAAEILGTSVSGVETLLVRARRSLRLSLGAARKEGQGDDA</sequence>
<evidence type="ECO:0000313" key="11">
    <source>
        <dbReference type="Proteomes" id="UP001144397"/>
    </source>
</evidence>
<evidence type="ECO:0000256" key="2">
    <source>
        <dbReference type="ARBA" id="ARBA00023015"/>
    </source>
</evidence>
<evidence type="ECO:0000256" key="4">
    <source>
        <dbReference type="ARBA" id="ARBA00023125"/>
    </source>
</evidence>
<organism evidence="9 11">
    <name type="scientific">Xanthobacter flavus</name>
    <dbReference type="NCBI Taxonomy" id="281"/>
    <lineage>
        <taxon>Bacteria</taxon>
        <taxon>Pseudomonadati</taxon>
        <taxon>Pseudomonadota</taxon>
        <taxon>Alphaproteobacteria</taxon>
        <taxon>Hyphomicrobiales</taxon>
        <taxon>Xanthobacteraceae</taxon>
        <taxon>Xanthobacter</taxon>
    </lineage>
</organism>
<dbReference type="AlphaFoldDB" id="A0A9W6CS28"/>
<evidence type="ECO:0000256" key="5">
    <source>
        <dbReference type="ARBA" id="ARBA00023163"/>
    </source>
</evidence>
<evidence type="ECO:0000259" key="8">
    <source>
        <dbReference type="Pfam" id="PF08281"/>
    </source>
</evidence>
<protein>
    <recommendedName>
        <fullName evidence="6">RNA polymerase sigma factor</fullName>
    </recommendedName>
</protein>
<dbReference type="PROSITE" id="PS01063">
    <property type="entry name" value="SIGMA70_ECF"/>
    <property type="match status" value="1"/>
</dbReference>
<evidence type="ECO:0000256" key="6">
    <source>
        <dbReference type="RuleBase" id="RU000716"/>
    </source>
</evidence>
<keyword evidence="12" id="KW-1185">Reference proteome</keyword>
<dbReference type="GO" id="GO:0016987">
    <property type="term" value="F:sigma factor activity"/>
    <property type="evidence" value="ECO:0007669"/>
    <property type="project" value="UniProtKB-KW"/>
</dbReference>
<dbReference type="InterPro" id="IPR036388">
    <property type="entry name" value="WH-like_DNA-bd_sf"/>
</dbReference>
<evidence type="ECO:0000256" key="1">
    <source>
        <dbReference type="ARBA" id="ARBA00010641"/>
    </source>
</evidence>
<evidence type="ECO:0000313" key="10">
    <source>
        <dbReference type="EMBL" id="MDR6336700.1"/>
    </source>
</evidence>
<keyword evidence="4 6" id="KW-0238">DNA-binding</keyword>
<dbReference type="CDD" id="cd06171">
    <property type="entry name" value="Sigma70_r4"/>
    <property type="match status" value="1"/>
</dbReference>
<dbReference type="InterPro" id="IPR013249">
    <property type="entry name" value="RNA_pol_sigma70_r4_t2"/>
</dbReference>
<dbReference type="InterPro" id="IPR007627">
    <property type="entry name" value="RNA_pol_sigma70_r2"/>
</dbReference>
<dbReference type="RefSeq" id="WP_281809928.1">
    <property type="nucleotide sequence ID" value="NZ_BSDO01000013.1"/>
</dbReference>
<feature type="domain" description="RNA polymerase sigma-70 region 2" evidence="7">
    <location>
        <begin position="26"/>
        <end position="88"/>
    </location>
</feature>
<comment type="similarity">
    <text evidence="1 6">Belongs to the sigma-70 factor family. ECF subfamily.</text>
</comment>
<name>A0A9W6CS28_XANFL</name>
<proteinExistence type="inferred from homology"/>
<reference evidence="10 12" key="2">
    <citation type="submission" date="2023-07" db="EMBL/GenBank/DDBJ databases">
        <title>Genomic Encyclopedia of Type Strains, Phase IV (KMG-IV): sequencing the most valuable type-strain genomes for metagenomic binning, comparative biology and taxonomic classification.</title>
        <authorList>
            <person name="Goeker M."/>
        </authorList>
    </citation>
    <scope>NUCLEOTIDE SEQUENCE [LARGE SCALE GENOMIC DNA]</scope>
    <source>
        <strain evidence="10 12">DSM 338</strain>
    </source>
</reference>
<keyword evidence="2 6" id="KW-0805">Transcription regulation</keyword>
<dbReference type="InterPro" id="IPR039425">
    <property type="entry name" value="RNA_pol_sigma-70-like"/>
</dbReference>
<comment type="caution">
    <text evidence="9">The sequence shown here is derived from an EMBL/GenBank/DDBJ whole genome shotgun (WGS) entry which is preliminary data.</text>
</comment>
<dbReference type="GeneID" id="95765704"/>
<evidence type="ECO:0000313" key="9">
    <source>
        <dbReference type="EMBL" id="GLI25257.1"/>
    </source>
</evidence>
<dbReference type="InterPro" id="IPR013325">
    <property type="entry name" value="RNA_pol_sigma_r2"/>
</dbReference>
<dbReference type="Proteomes" id="UP001245370">
    <property type="component" value="Unassembled WGS sequence"/>
</dbReference>
<keyword evidence="5 6" id="KW-0804">Transcription</keyword>
<dbReference type="Proteomes" id="UP001144397">
    <property type="component" value="Unassembled WGS sequence"/>
</dbReference>